<keyword evidence="2" id="KW-1185">Reference proteome</keyword>
<dbReference type="EMBL" id="JALJOV010000260">
    <property type="protein sequence ID" value="KAK9865314.1"/>
    <property type="molecule type" value="Genomic_DNA"/>
</dbReference>
<proteinExistence type="predicted"/>
<evidence type="ECO:0000313" key="1">
    <source>
        <dbReference type="EMBL" id="KAK9865314.1"/>
    </source>
</evidence>
<protein>
    <submittedName>
        <fullName evidence="1">Uncharacterized protein</fullName>
    </submittedName>
</protein>
<comment type="caution">
    <text evidence="1">The sequence shown here is derived from an EMBL/GenBank/DDBJ whole genome shotgun (WGS) entry which is preliminary data.</text>
</comment>
<evidence type="ECO:0000313" key="2">
    <source>
        <dbReference type="Proteomes" id="UP001485043"/>
    </source>
</evidence>
<name>A0AAW1T926_9CHLO</name>
<sequence>MSWNPGGPSKSYAAGPRSFSQATMKHAGLETGDVVGLSSQEKPYIVCQEEDAGAVCFIFRPAEDHVSQAAPLEVVRQGNWFVLSVEVSRLGTYAMLPNSFLTPRSLVPYNEGPKEDEEIEKISSVMIKEWFHFVEQEKQKRQQLALEVDQLTQESTEIREWAFEQIESIREEMHLEIHGLVEIIEEQADALHDLEDRLANRLRWGIAVLHAKNAAATRVQVLSWWRRVASRQRHCSIVVARFREQHARAQLLRSFEAWQQLAWHGADRRAQLRKAVKRMALAHQAAFFHAWRDRLEQKEEAQMLAEELVSHAKRLQTRRRLLFALRSWSVLAQENASARAQAEQRAWRADRARLREAFHGWMQCAKHMLERQLTAQGMQLRAKQAHGRCVLREWHQMAAYRKNLRDAVASGLQAQESRLLGQALASWTVHVEQQR</sequence>
<dbReference type="Proteomes" id="UP001485043">
    <property type="component" value="Unassembled WGS sequence"/>
</dbReference>
<gene>
    <name evidence="1" type="ORF">WJX84_004308</name>
</gene>
<organism evidence="1 2">
    <name type="scientific">Apatococcus fuscideae</name>
    <dbReference type="NCBI Taxonomy" id="2026836"/>
    <lineage>
        <taxon>Eukaryota</taxon>
        <taxon>Viridiplantae</taxon>
        <taxon>Chlorophyta</taxon>
        <taxon>core chlorophytes</taxon>
        <taxon>Trebouxiophyceae</taxon>
        <taxon>Chlorellales</taxon>
        <taxon>Chlorellaceae</taxon>
        <taxon>Apatococcus</taxon>
    </lineage>
</organism>
<dbReference type="AlphaFoldDB" id="A0AAW1T926"/>
<reference evidence="1 2" key="1">
    <citation type="journal article" date="2024" name="Nat. Commun.">
        <title>Phylogenomics reveals the evolutionary origins of lichenization in chlorophyte algae.</title>
        <authorList>
            <person name="Puginier C."/>
            <person name="Libourel C."/>
            <person name="Otte J."/>
            <person name="Skaloud P."/>
            <person name="Haon M."/>
            <person name="Grisel S."/>
            <person name="Petersen M."/>
            <person name="Berrin J.G."/>
            <person name="Delaux P.M."/>
            <person name="Dal Grande F."/>
            <person name="Keller J."/>
        </authorList>
    </citation>
    <scope>NUCLEOTIDE SEQUENCE [LARGE SCALE GENOMIC DNA]</scope>
    <source>
        <strain evidence="1 2">SAG 2523</strain>
    </source>
</reference>
<accession>A0AAW1T926</accession>